<gene>
    <name evidence="2" type="ORF">Hypma_003384</name>
</gene>
<feature type="compositionally biased region" description="Basic and acidic residues" evidence="1">
    <location>
        <begin position="545"/>
        <end position="556"/>
    </location>
</feature>
<feature type="region of interest" description="Disordered" evidence="1">
    <location>
        <begin position="504"/>
        <end position="629"/>
    </location>
</feature>
<evidence type="ECO:0000313" key="3">
    <source>
        <dbReference type="Proteomes" id="UP000076154"/>
    </source>
</evidence>
<dbReference type="InterPro" id="IPR032675">
    <property type="entry name" value="LRR_dom_sf"/>
</dbReference>
<feature type="compositionally biased region" description="Low complexity" evidence="1">
    <location>
        <begin position="514"/>
        <end position="528"/>
    </location>
</feature>
<accession>A0A369JB78</accession>
<dbReference type="Gene3D" id="3.80.10.10">
    <property type="entry name" value="Ribonuclease Inhibitor"/>
    <property type="match status" value="1"/>
</dbReference>
<organism evidence="2 3">
    <name type="scientific">Hypsizygus marmoreus</name>
    <name type="common">White beech mushroom</name>
    <name type="synonym">Agaricus marmoreus</name>
    <dbReference type="NCBI Taxonomy" id="39966"/>
    <lineage>
        <taxon>Eukaryota</taxon>
        <taxon>Fungi</taxon>
        <taxon>Dikarya</taxon>
        <taxon>Basidiomycota</taxon>
        <taxon>Agaricomycotina</taxon>
        <taxon>Agaricomycetes</taxon>
        <taxon>Agaricomycetidae</taxon>
        <taxon>Agaricales</taxon>
        <taxon>Tricholomatineae</taxon>
        <taxon>Lyophyllaceae</taxon>
        <taxon>Hypsizygus</taxon>
    </lineage>
</organism>
<sequence length="703" mass="78686">MSATARVLGTAELLDLITSFLRSYQSDLFCMAQVSKSFSFNAISHLWRALRSPLPLIRLIPAIARRKSRYEHEFFRAPLEAEWGPFLKYSHLVYEMEDIYGLQVVALGTYAQISKYRSGKVFPSLRVIAFQALDRERLVDRNLRAADTMALLASPNLTRVHICHYQPSERYAKSDADTVAGYITQLTASAHALRHLHISGHFNADNTIHHLTKLRHLNHLDLNFDQSPHHSSPPSRLKSLDQLASLQGLTTLLLNVPPSNFTLPTARLDGLKTLAIISHLSSFEKICGIAPNVEHLILRVNQPPSSREMACDWHDLYRALRYLCPSIRRLEIRNGLQDKSTFSVLEHIEPLFAFALEGLHISSPGVARACLSDDDAAKIGLAWPQLRHLDLFSDAHYAHGPGKVPTGQMIFTLSRLCQNLNFVRIHAYVVARLPDAEISSVVAVFSSSKGTYVPFGSTLWRPRPSEQDGTCQRNVERNRLWHREIPMSITRSRVCLGTRGERITEALDKKHPGDSSGRSSSTGSSRPRTAPKREVKNLVMASEDEVSHHQKGDRAPKAACAANEVPKAKGSHPNMTTPNSKHPKDATVSKERKRTSHENSLLWLQHERKYTGNTPETVDGSGARREWPPAALKAPNSLPIDPMPGLSGQSSWALTRGVLTRPYRNGTTTQVVIERQNLGHPKVSIPLWSQRHLSLKVTLRSYS</sequence>
<dbReference type="Proteomes" id="UP000076154">
    <property type="component" value="Unassembled WGS sequence"/>
</dbReference>
<feature type="compositionally biased region" description="Basic and acidic residues" evidence="1">
    <location>
        <begin position="504"/>
        <end position="513"/>
    </location>
</feature>
<evidence type="ECO:0000256" key="1">
    <source>
        <dbReference type="SAM" id="MobiDB-lite"/>
    </source>
</evidence>
<proteinExistence type="predicted"/>
<comment type="caution">
    <text evidence="2">The sequence shown here is derived from an EMBL/GenBank/DDBJ whole genome shotgun (WGS) entry which is preliminary data.</text>
</comment>
<dbReference type="EMBL" id="LUEZ02000133">
    <property type="protein sequence ID" value="RDB16116.1"/>
    <property type="molecule type" value="Genomic_DNA"/>
</dbReference>
<protein>
    <submittedName>
        <fullName evidence="2">Uncharacterized protein</fullName>
    </submittedName>
</protein>
<keyword evidence="3" id="KW-1185">Reference proteome</keyword>
<reference evidence="2" key="1">
    <citation type="submission" date="2018-04" db="EMBL/GenBank/DDBJ databases">
        <title>Whole genome sequencing of Hypsizygus marmoreus.</title>
        <authorList>
            <person name="Choi I.-G."/>
            <person name="Min B."/>
            <person name="Kim J.-G."/>
            <person name="Kim S."/>
            <person name="Oh Y.-L."/>
            <person name="Kong W.-S."/>
            <person name="Park H."/>
            <person name="Jeong J."/>
            <person name="Song E.-S."/>
        </authorList>
    </citation>
    <scope>NUCLEOTIDE SEQUENCE [LARGE SCALE GENOMIC DNA]</scope>
    <source>
        <strain evidence="2">51987-8</strain>
    </source>
</reference>
<dbReference type="SUPFAM" id="SSF52047">
    <property type="entry name" value="RNI-like"/>
    <property type="match status" value="1"/>
</dbReference>
<dbReference type="AlphaFoldDB" id="A0A369JB78"/>
<name>A0A369JB78_HYPMA</name>
<dbReference type="STRING" id="39966.A0A369JB78"/>
<dbReference type="InParanoid" id="A0A369JB78"/>
<evidence type="ECO:0000313" key="2">
    <source>
        <dbReference type="EMBL" id="RDB16116.1"/>
    </source>
</evidence>